<dbReference type="GeneID" id="59342712"/>
<feature type="region of interest" description="Disordered" evidence="1">
    <location>
        <begin position="68"/>
        <end position="105"/>
    </location>
</feature>
<evidence type="ECO:0000259" key="2">
    <source>
        <dbReference type="PROSITE" id="PS50250"/>
    </source>
</evidence>
<dbReference type="AlphaFoldDB" id="A0A8H6WAX9"/>
<dbReference type="GO" id="GO:0005634">
    <property type="term" value="C:nucleus"/>
    <property type="evidence" value="ECO:0007669"/>
    <property type="project" value="TreeGrafter"/>
</dbReference>
<dbReference type="Gene3D" id="1.25.40.990">
    <property type="match status" value="1"/>
</dbReference>
<dbReference type="PANTHER" id="PTHR12436">
    <property type="entry name" value="80 KDA MCM3-ASSOCIATED PROTEIN"/>
    <property type="match status" value="1"/>
</dbReference>
<evidence type="ECO:0000256" key="1">
    <source>
        <dbReference type="SAM" id="MobiDB-lite"/>
    </source>
</evidence>
<dbReference type="Proteomes" id="UP000636479">
    <property type="component" value="Unassembled WGS sequence"/>
</dbReference>
<feature type="domain" description="PCI" evidence="2">
    <location>
        <begin position="256"/>
        <end position="430"/>
    </location>
</feature>
<dbReference type="InterPro" id="IPR005062">
    <property type="entry name" value="SAC3/GANP/THP3_conserved"/>
</dbReference>
<name>A0A8H6WAX9_9AGAR</name>
<comment type="caution">
    <text evidence="3">The sequence shown here is derived from an EMBL/GenBank/DDBJ whole genome shotgun (WGS) entry which is preliminary data.</text>
</comment>
<keyword evidence="4" id="KW-1185">Reference proteome</keyword>
<dbReference type="OrthoDB" id="199574at2759"/>
<dbReference type="PROSITE" id="PS50250">
    <property type="entry name" value="PCI"/>
    <property type="match status" value="1"/>
</dbReference>
<dbReference type="RefSeq" id="XP_037223081.1">
    <property type="nucleotide sequence ID" value="XM_037360196.1"/>
</dbReference>
<evidence type="ECO:0000313" key="3">
    <source>
        <dbReference type="EMBL" id="KAF7309631.1"/>
    </source>
</evidence>
<reference evidence="3" key="1">
    <citation type="submission" date="2020-05" db="EMBL/GenBank/DDBJ databases">
        <title>Mycena genomes resolve the evolution of fungal bioluminescence.</title>
        <authorList>
            <person name="Tsai I.J."/>
        </authorList>
    </citation>
    <scope>NUCLEOTIDE SEQUENCE</scope>
    <source>
        <strain evidence="3">171206Taipei</strain>
    </source>
</reference>
<dbReference type="InterPro" id="IPR000717">
    <property type="entry name" value="PCI_dom"/>
</dbReference>
<protein>
    <submittedName>
        <fullName evidence="3">PCI domain-containing protein</fullName>
    </submittedName>
</protein>
<gene>
    <name evidence="3" type="ORF">MIND_00334200</name>
</gene>
<organism evidence="3 4">
    <name type="scientific">Mycena indigotica</name>
    <dbReference type="NCBI Taxonomy" id="2126181"/>
    <lineage>
        <taxon>Eukaryota</taxon>
        <taxon>Fungi</taxon>
        <taxon>Dikarya</taxon>
        <taxon>Basidiomycota</taxon>
        <taxon>Agaricomycotina</taxon>
        <taxon>Agaricomycetes</taxon>
        <taxon>Agaricomycetidae</taxon>
        <taxon>Agaricales</taxon>
        <taxon>Marasmiineae</taxon>
        <taxon>Mycenaceae</taxon>
        <taxon>Mycena</taxon>
    </lineage>
</organism>
<dbReference type="EMBL" id="JACAZF010000003">
    <property type="protein sequence ID" value="KAF7309631.1"/>
    <property type="molecule type" value="Genomic_DNA"/>
</dbReference>
<proteinExistence type="predicted"/>
<dbReference type="PANTHER" id="PTHR12436:SF4">
    <property type="entry name" value="LEUKOCYTE RECEPTOR CLUSTER MEMBER 8"/>
    <property type="match status" value="1"/>
</dbReference>
<dbReference type="Pfam" id="PF03399">
    <property type="entry name" value="SAC3_GANP"/>
    <property type="match status" value="1"/>
</dbReference>
<dbReference type="InterPro" id="IPR045107">
    <property type="entry name" value="SAC3/GANP/THP3"/>
</dbReference>
<evidence type="ECO:0000313" key="4">
    <source>
        <dbReference type="Proteomes" id="UP000636479"/>
    </source>
</evidence>
<accession>A0A8H6WAX9</accession>
<sequence>MSEAWPPQLKEWVAKCLGQMTDLNRQEAQAELRQVIADSFASQTLWSTDWAGIQLKALQPQPSLQLSTTLKRKGHDNSPSSKKAKKAAKTTHPTSSTFDPNDRAALDRRARRFQREHNIEREKTQGGHTALRTSLSASHLFNNLNSRSSLPLDHSEDSETNAVDWEKSAIVGTSKEIFREYLRLTSEPNPEQIRPFHILEQTLLELKKRFREKTPYSWICSQFKSLRQDLTVQRIKNGFTVKVYEIHARISLECGDMVEYNQCQATLKTLYELGIPGQVEEFTAYRILMLLHGRNRTELNLYVGQLTPKLKSDLAVQHALRVQRALAIGNYHALFELYSDSPNMGAYIMDHFVARERARAVMVIVKAYRTIPLSFIHQELAFETIEQAREFLEDHSAAHFTNPNSPDSDKTLDCKLAGALLAQTFEEKYRKVLIKGAI</sequence>